<evidence type="ECO:0000256" key="1">
    <source>
        <dbReference type="ARBA" id="ARBA00004286"/>
    </source>
</evidence>
<dbReference type="PANTHER" id="PTHR46267:SF15">
    <property type="entry name" value="WINGED HELIX-TURN-HELIX TRANSCRIPTION REPRESSOR DNA-BINDING PROTEIN-RELATED"/>
    <property type="match status" value="1"/>
</dbReference>
<sequence>MKSGAVKQKWTPEEESALRAGVEKYGAGKWRAIQKDADFGSCLISRSNVDLKDKWRNMSVSANGLGSRERAARILAAKMKQVGTTPGDLGTSGTVADVLSISSVAEDKKLLGARFDHLILEAILNLQDTNGGSKGRIASYLESHYPVPSNFRRLLAAKLKLLIQQGKLIKMRRHYSMTRDLGLLDESHKQQGVQGGAVKKRAHLDCQASEEIAVKFQNMAANEVAMIAAQAVADAEVAAAAAEEAARVAEIAEAEWESAEAAAEMAAALATGRSRSCN</sequence>
<evidence type="ECO:0000256" key="2">
    <source>
        <dbReference type="ARBA" id="ARBA00004604"/>
    </source>
</evidence>
<dbReference type="InterPro" id="IPR017930">
    <property type="entry name" value="Myb_dom"/>
</dbReference>
<evidence type="ECO:0008006" key="14">
    <source>
        <dbReference type="Google" id="ProtNLM"/>
    </source>
</evidence>
<keyword evidence="13" id="KW-1185">Reference proteome</keyword>
<dbReference type="InterPro" id="IPR036388">
    <property type="entry name" value="WH-like_DNA-bd_sf"/>
</dbReference>
<dbReference type="AlphaFoldDB" id="A0A9D4UX35"/>
<dbReference type="GO" id="GO:0006334">
    <property type="term" value="P:nucleosome assembly"/>
    <property type="evidence" value="ECO:0007669"/>
    <property type="project" value="InterPro"/>
</dbReference>
<gene>
    <name evidence="12" type="ORF">GOP47_0009592</name>
</gene>
<reference evidence="12" key="1">
    <citation type="submission" date="2021-01" db="EMBL/GenBank/DDBJ databases">
        <title>Adiantum capillus-veneris genome.</title>
        <authorList>
            <person name="Fang Y."/>
            <person name="Liao Q."/>
        </authorList>
    </citation>
    <scope>NUCLEOTIDE SEQUENCE</scope>
    <source>
        <strain evidence="12">H3</strain>
        <tissue evidence="12">Leaf</tissue>
    </source>
</reference>
<evidence type="ECO:0000256" key="8">
    <source>
        <dbReference type="ARBA" id="ARBA00023242"/>
    </source>
</evidence>
<dbReference type="Proteomes" id="UP000886520">
    <property type="component" value="Chromosome 9"/>
</dbReference>
<keyword evidence="5" id="KW-0175">Coiled coil</keyword>
<evidence type="ECO:0000313" key="13">
    <source>
        <dbReference type="Proteomes" id="UP000886520"/>
    </source>
</evidence>
<evidence type="ECO:0000256" key="6">
    <source>
        <dbReference type="ARBA" id="ARBA00023125"/>
    </source>
</evidence>
<dbReference type="InterPro" id="IPR009057">
    <property type="entry name" value="Homeodomain-like_sf"/>
</dbReference>
<comment type="subcellular location">
    <subcellularLocation>
        <location evidence="1">Chromosome</location>
    </subcellularLocation>
    <subcellularLocation>
        <location evidence="2">Nucleus</location>
        <location evidence="2">Nucleolus</location>
    </subcellularLocation>
</comment>
<evidence type="ECO:0000256" key="7">
    <source>
        <dbReference type="ARBA" id="ARBA00023163"/>
    </source>
</evidence>
<evidence type="ECO:0000259" key="9">
    <source>
        <dbReference type="PROSITE" id="PS50090"/>
    </source>
</evidence>
<dbReference type="InterPro" id="IPR001005">
    <property type="entry name" value="SANT/Myb"/>
</dbReference>
<evidence type="ECO:0000313" key="12">
    <source>
        <dbReference type="EMBL" id="KAI5075516.1"/>
    </source>
</evidence>
<dbReference type="PANTHER" id="PTHR46267">
    <property type="entry name" value="SINGLE MYB HISTONE 4"/>
    <property type="match status" value="1"/>
</dbReference>
<evidence type="ECO:0000259" key="11">
    <source>
        <dbReference type="PROSITE" id="PS51504"/>
    </source>
</evidence>
<proteinExistence type="predicted"/>
<feature type="domain" description="Myb-like" evidence="9">
    <location>
        <begin position="2"/>
        <end position="59"/>
    </location>
</feature>
<feature type="domain" description="H15" evidence="11">
    <location>
        <begin position="111"/>
        <end position="179"/>
    </location>
</feature>
<dbReference type="GO" id="GO:0003691">
    <property type="term" value="F:double-stranded telomeric DNA binding"/>
    <property type="evidence" value="ECO:0007669"/>
    <property type="project" value="InterPro"/>
</dbReference>
<keyword evidence="6" id="KW-0238">DNA-binding</keyword>
<dbReference type="OrthoDB" id="608866at2759"/>
<dbReference type="EMBL" id="JABFUD020000009">
    <property type="protein sequence ID" value="KAI5075516.1"/>
    <property type="molecule type" value="Genomic_DNA"/>
</dbReference>
<keyword evidence="7" id="KW-0804">Transcription</keyword>
<dbReference type="GO" id="GO:0000786">
    <property type="term" value="C:nucleosome"/>
    <property type="evidence" value="ECO:0007669"/>
    <property type="project" value="InterPro"/>
</dbReference>
<protein>
    <recommendedName>
        <fullName evidence="14">MYB transcription factor</fullName>
    </recommendedName>
</protein>
<dbReference type="Gene3D" id="1.10.10.60">
    <property type="entry name" value="Homeodomain-like"/>
    <property type="match status" value="1"/>
</dbReference>
<evidence type="ECO:0000256" key="3">
    <source>
        <dbReference type="ARBA" id="ARBA00022454"/>
    </source>
</evidence>
<feature type="domain" description="HTH myb-type" evidence="10">
    <location>
        <begin position="1"/>
        <end position="58"/>
    </location>
</feature>
<dbReference type="PROSITE" id="PS51294">
    <property type="entry name" value="HTH_MYB"/>
    <property type="match status" value="1"/>
</dbReference>
<dbReference type="InterPro" id="IPR036390">
    <property type="entry name" value="WH_DNA-bd_sf"/>
</dbReference>
<accession>A0A9D4UX35</accession>
<comment type="caution">
    <text evidence="12">The sequence shown here is derived from an EMBL/GenBank/DDBJ whole genome shotgun (WGS) entry which is preliminary data.</text>
</comment>
<dbReference type="PROSITE" id="PS50090">
    <property type="entry name" value="MYB_LIKE"/>
    <property type="match status" value="1"/>
</dbReference>
<evidence type="ECO:0000256" key="5">
    <source>
        <dbReference type="ARBA" id="ARBA00023054"/>
    </source>
</evidence>
<dbReference type="Pfam" id="PF00538">
    <property type="entry name" value="Linker_histone"/>
    <property type="match status" value="1"/>
</dbReference>
<evidence type="ECO:0000256" key="4">
    <source>
        <dbReference type="ARBA" id="ARBA00023015"/>
    </source>
</evidence>
<dbReference type="Gene3D" id="1.10.10.10">
    <property type="entry name" value="Winged helix-like DNA-binding domain superfamily/Winged helix DNA-binding domain"/>
    <property type="match status" value="1"/>
</dbReference>
<keyword evidence="8" id="KW-0539">Nucleus</keyword>
<dbReference type="CDD" id="cd11660">
    <property type="entry name" value="SANT_TRF"/>
    <property type="match status" value="1"/>
</dbReference>
<dbReference type="SUPFAM" id="SSF46785">
    <property type="entry name" value="Winged helix' DNA-binding domain"/>
    <property type="match status" value="1"/>
</dbReference>
<dbReference type="GO" id="GO:0005730">
    <property type="term" value="C:nucleolus"/>
    <property type="evidence" value="ECO:0007669"/>
    <property type="project" value="UniProtKB-SubCell"/>
</dbReference>
<dbReference type="PROSITE" id="PS51504">
    <property type="entry name" value="H15"/>
    <property type="match status" value="1"/>
</dbReference>
<dbReference type="SMART" id="SM00717">
    <property type="entry name" value="SANT"/>
    <property type="match status" value="1"/>
</dbReference>
<evidence type="ECO:0000259" key="10">
    <source>
        <dbReference type="PROSITE" id="PS51294"/>
    </source>
</evidence>
<dbReference type="InterPro" id="IPR005818">
    <property type="entry name" value="Histone_H1/H5_H15"/>
</dbReference>
<keyword evidence="3" id="KW-0158">Chromosome</keyword>
<organism evidence="12 13">
    <name type="scientific">Adiantum capillus-veneris</name>
    <name type="common">Maidenhair fern</name>
    <dbReference type="NCBI Taxonomy" id="13818"/>
    <lineage>
        <taxon>Eukaryota</taxon>
        <taxon>Viridiplantae</taxon>
        <taxon>Streptophyta</taxon>
        <taxon>Embryophyta</taxon>
        <taxon>Tracheophyta</taxon>
        <taxon>Polypodiopsida</taxon>
        <taxon>Polypodiidae</taxon>
        <taxon>Polypodiales</taxon>
        <taxon>Pteridineae</taxon>
        <taxon>Pteridaceae</taxon>
        <taxon>Vittarioideae</taxon>
        <taxon>Adiantum</taxon>
    </lineage>
</organism>
<dbReference type="InterPro" id="IPR044597">
    <property type="entry name" value="SMH1-6"/>
</dbReference>
<keyword evidence="4" id="KW-0805">Transcription regulation</keyword>
<dbReference type="SMART" id="SM00526">
    <property type="entry name" value="H15"/>
    <property type="match status" value="1"/>
</dbReference>
<dbReference type="Pfam" id="PF00249">
    <property type="entry name" value="Myb_DNA-binding"/>
    <property type="match status" value="1"/>
</dbReference>
<dbReference type="SUPFAM" id="SSF46689">
    <property type="entry name" value="Homeodomain-like"/>
    <property type="match status" value="1"/>
</dbReference>
<name>A0A9D4UX35_ADICA</name>
<dbReference type="FunFam" id="1.10.10.60:FF:000168">
    <property type="entry name" value="Telomere repeat-binding factor 1"/>
    <property type="match status" value="1"/>
</dbReference>